<dbReference type="EMBL" id="JANPWB010000007">
    <property type="protein sequence ID" value="KAJ1173095.1"/>
    <property type="molecule type" value="Genomic_DNA"/>
</dbReference>
<name>A0AAV7T8Z2_PLEWA</name>
<sequence length="73" mass="8253">MSAYSRLVLVASLYSTLHLSNLDQVLLHVCAWFVTLLTWCSRKQEPESGTTVHTAGYKAQHPCTVYKLNAVHY</sequence>
<protein>
    <recommendedName>
        <fullName evidence="3">Secreted protein</fullName>
    </recommendedName>
</protein>
<dbReference type="AlphaFoldDB" id="A0AAV7T8Z2"/>
<evidence type="ECO:0000313" key="2">
    <source>
        <dbReference type="Proteomes" id="UP001066276"/>
    </source>
</evidence>
<proteinExistence type="predicted"/>
<evidence type="ECO:0008006" key="3">
    <source>
        <dbReference type="Google" id="ProtNLM"/>
    </source>
</evidence>
<gene>
    <name evidence="1" type="ORF">NDU88_004936</name>
</gene>
<dbReference type="Proteomes" id="UP001066276">
    <property type="component" value="Chromosome 4_1"/>
</dbReference>
<evidence type="ECO:0000313" key="1">
    <source>
        <dbReference type="EMBL" id="KAJ1173095.1"/>
    </source>
</evidence>
<accession>A0AAV7T8Z2</accession>
<reference evidence="1" key="1">
    <citation type="journal article" date="2022" name="bioRxiv">
        <title>Sequencing and chromosome-scale assembly of the giantPleurodeles waltlgenome.</title>
        <authorList>
            <person name="Brown T."/>
            <person name="Elewa A."/>
            <person name="Iarovenko S."/>
            <person name="Subramanian E."/>
            <person name="Araus A.J."/>
            <person name="Petzold A."/>
            <person name="Susuki M."/>
            <person name="Suzuki K.-i.T."/>
            <person name="Hayashi T."/>
            <person name="Toyoda A."/>
            <person name="Oliveira C."/>
            <person name="Osipova E."/>
            <person name="Leigh N.D."/>
            <person name="Simon A."/>
            <person name="Yun M.H."/>
        </authorList>
    </citation>
    <scope>NUCLEOTIDE SEQUENCE</scope>
    <source>
        <strain evidence="1">20211129_DDA</strain>
        <tissue evidence="1">Liver</tissue>
    </source>
</reference>
<keyword evidence="2" id="KW-1185">Reference proteome</keyword>
<comment type="caution">
    <text evidence="1">The sequence shown here is derived from an EMBL/GenBank/DDBJ whole genome shotgun (WGS) entry which is preliminary data.</text>
</comment>
<organism evidence="1 2">
    <name type="scientific">Pleurodeles waltl</name>
    <name type="common">Iberian ribbed newt</name>
    <dbReference type="NCBI Taxonomy" id="8319"/>
    <lineage>
        <taxon>Eukaryota</taxon>
        <taxon>Metazoa</taxon>
        <taxon>Chordata</taxon>
        <taxon>Craniata</taxon>
        <taxon>Vertebrata</taxon>
        <taxon>Euteleostomi</taxon>
        <taxon>Amphibia</taxon>
        <taxon>Batrachia</taxon>
        <taxon>Caudata</taxon>
        <taxon>Salamandroidea</taxon>
        <taxon>Salamandridae</taxon>
        <taxon>Pleurodelinae</taxon>
        <taxon>Pleurodeles</taxon>
    </lineage>
</organism>